<organism evidence="1 2">
    <name type="scientific">Brassica cretica</name>
    <name type="common">Mustard</name>
    <dbReference type="NCBI Taxonomy" id="69181"/>
    <lineage>
        <taxon>Eukaryota</taxon>
        <taxon>Viridiplantae</taxon>
        <taxon>Streptophyta</taxon>
        <taxon>Embryophyta</taxon>
        <taxon>Tracheophyta</taxon>
        <taxon>Spermatophyta</taxon>
        <taxon>Magnoliopsida</taxon>
        <taxon>eudicotyledons</taxon>
        <taxon>Gunneridae</taxon>
        <taxon>Pentapetalae</taxon>
        <taxon>rosids</taxon>
        <taxon>malvids</taxon>
        <taxon>Brassicales</taxon>
        <taxon>Brassicaceae</taxon>
        <taxon>Brassiceae</taxon>
        <taxon>Brassica</taxon>
    </lineage>
</organism>
<sequence>MWTGRNVATWSVRGPVATLRPGPYVDRSQRCDLVRMWTGRNVATWSVCGPVATLRPGPYVDWSQRCDLVHARFGRYALIGLSDVLGQLVFGGSIEVIARLALIDSRLKSDQQVCIGTVPATLNAGGVFITLFPNFNVSLQDPNLLNTLKVQLQLIGAPMQEKSVAATLHHQIVYRIQDHAHLILYYPHRMKHYISKSHMHPKHQTQYKSLDKYFVRNYCADCRSHG</sequence>
<accession>A0ABQ7BJV0</accession>
<reference evidence="1 2" key="1">
    <citation type="journal article" date="2020" name="BMC Genomics">
        <title>Intraspecific diversification of the crop wild relative Brassica cretica Lam. using demographic model selection.</title>
        <authorList>
            <person name="Kioukis A."/>
            <person name="Michalopoulou V.A."/>
            <person name="Briers L."/>
            <person name="Pirintsos S."/>
            <person name="Studholme D.J."/>
            <person name="Pavlidis P."/>
            <person name="Sarris P.F."/>
        </authorList>
    </citation>
    <scope>NUCLEOTIDE SEQUENCE [LARGE SCALE GENOMIC DNA]</scope>
    <source>
        <strain evidence="2">cv. PFS-1207/04</strain>
    </source>
</reference>
<evidence type="ECO:0000313" key="2">
    <source>
        <dbReference type="Proteomes" id="UP000266723"/>
    </source>
</evidence>
<comment type="caution">
    <text evidence="1">The sequence shown here is derived from an EMBL/GenBank/DDBJ whole genome shotgun (WGS) entry which is preliminary data.</text>
</comment>
<dbReference type="Pfam" id="PF01107">
    <property type="entry name" value="MP"/>
    <property type="match status" value="1"/>
</dbReference>
<dbReference type="InterPro" id="IPR053098">
    <property type="entry name" value="Petuviruses_polyprotein"/>
</dbReference>
<dbReference type="InterPro" id="IPR028919">
    <property type="entry name" value="Viral_movement"/>
</dbReference>
<dbReference type="Proteomes" id="UP000266723">
    <property type="component" value="Unassembled WGS sequence"/>
</dbReference>
<name>A0ABQ7BJV0_BRACR</name>
<dbReference type="PANTHER" id="PTHR48435:SF1">
    <property type="entry name" value="POLYPROTEIN"/>
    <property type="match status" value="1"/>
</dbReference>
<proteinExistence type="predicted"/>
<dbReference type="PANTHER" id="PTHR48435">
    <property type="entry name" value="POLYPROTEIN"/>
    <property type="match status" value="1"/>
</dbReference>
<keyword evidence="2" id="KW-1185">Reference proteome</keyword>
<dbReference type="EMBL" id="QGKV02001507">
    <property type="protein sequence ID" value="KAF3532553.1"/>
    <property type="molecule type" value="Genomic_DNA"/>
</dbReference>
<gene>
    <name evidence="1" type="ORF">DY000_02041400</name>
</gene>
<protein>
    <submittedName>
        <fullName evidence="1">Uncharacterized protein</fullName>
    </submittedName>
</protein>
<evidence type="ECO:0000313" key="1">
    <source>
        <dbReference type="EMBL" id="KAF3532553.1"/>
    </source>
</evidence>